<feature type="chain" id="PRO_5044426177" evidence="2">
    <location>
        <begin position="34"/>
        <end position="669"/>
    </location>
</feature>
<dbReference type="InterPro" id="IPR019734">
    <property type="entry name" value="TPR_rpt"/>
</dbReference>
<dbReference type="RefSeq" id="WP_135574509.1">
    <property type="nucleotide sequence ID" value="NZ_RQGK01000054.1"/>
</dbReference>
<sequence length="669" mass="76625">MNQANNTIASRLPGFRFLSFYALLLLFTTASYAQEECEYSGSMVAPEFFLSLAFEKQTDAAKIPSQEKSRKAYEESVEHYEKYIRCSEALQRKVSPVSRVAKANVHFYLGQFDSAEKEADAAILADANFRDAYLLKARILIRVGEFQKSSDYLEANLSRFPDDSDFLYLLGSLNQELKNYPRAILYLTSLSDSIRNREGNPKYRSFVDKSLGEMYFANGQNKKALYFLTSYVQQNPSDITARLTLAKIYNQLGKFSSARKELNKILKSKKNLSSVEHLLAEMYFIESKATAFEYFNILNQQSKIPKGSVLEGLYLVLLGKYADAKNILQPVKEKLPGRLAVRLGMLDIYEKEKNSSLYRKELREVAELVFNMQQFELAERTANRALLVSDSSSEWGEAEIYDFLASCHEQSGSIYRAILMSRKAAEKAQKEEEKLKFQLHLAYLLRAEPPGKKEEAEAIIRNVLKMQPEMSYARYLLGIVLASREKYKEALEEFNAAIETDSQNGVYYFYRASVHEKLEQQESMEKDLKKSIEIDPGNPMAYNYLGYYLSEKGIRLEESLALVQKAVELAPDNEAYQDSLGWIFFKLGNHDEALLHLQLAYQILKDKGEEDPVILEHIGDVYKEKSQGRNATAYWEKSLKLFKKKEDISRIQKKLQNGSSEHSGIKPGK</sequence>
<feature type="repeat" description="TPR" evidence="1">
    <location>
        <begin position="471"/>
        <end position="504"/>
    </location>
</feature>
<dbReference type="PROSITE" id="PS50005">
    <property type="entry name" value="TPR"/>
    <property type="match status" value="1"/>
</dbReference>
<evidence type="ECO:0000256" key="1">
    <source>
        <dbReference type="PROSITE-ProRule" id="PRU00339"/>
    </source>
</evidence>
<keyword evidence="1" id="KW-0802">TPR repeat</keyword>
<dbReference type="Proteomes" id="UP000297613">
    <property type="component" value="Unassembled WGS sequence"/>
</dbReference>
<dbReference type="AlphaFoldDB" id="A0A6N4QWS2"/>
<dbReference type="SMART" id="SM00028">
    <property type="entry name" value="TPR"/>
    <property type="match status" value="12"/>
</dbReference>
<dbReference type="InterPro" id="IPR011990">
    <property type="entry name" value="TPR-like_helical_dom_sf"/>
</dbReference>
<dbReference type="Pfam" id="PF13431">
    <property type="entry name" value="TPR_17"/>
    <property type="match status" value="1"/>
</dbReference>
<dbReference type="Pfam" id="PF13432">
    <property type="entry name" value="TPR_16"/>
    <property type="match status" value="3"/>
</dbReference>
<feature type="signal peptide" evidence="2">
    <location>
        <begin position="1"/>
        <end position="33"/>
    </location>
</feature>
<reference evidence="3 4" key="1">
    <citation type="journal article" date="2019" name="PLoS Negl. Trop. Dis.">
        <title>Revisiting the worldwide diversity of Leptospira species in the environment.</title>
        <authorList>
            <person name="Vincent A.T."/>
            <person name="Schiettekatte O."/>
            <person name="Bourhy P."/>
            <person name="Veyrier F.J."/>
            <person name="Picardeau M."/>
        </authorList>
    </citation>
    <scope>NUCLEOTIDE SEQUENCE [LARGE SCALE GENOMIC DNA]</scope>
    <source>
        <strain evidence="3 4">201702445</strain>
    </source>
</reference>
<dbReference type="PANTHER" id="PTHR12558:SF13">
    <property type="entry name" value="CELL DIVISION CYCLE PROTEIN 27 HOMOLOG"/>
    <property type="match status" value="1"/>
</dbReference>
<dbReference type="EMBL" id="RQGM01000001">
    <property type="protein sequence ID" value="TGL90092.1"/>
    <property type="molecule type" value="Genomic_DNA"/>
</dbReference>
<evidence type="ECO:0000313" key="4">
    <source>
        <dbReference type="Proteomes" id="UP000297613"/>
    </source>
</evidence>
<evidence type="ECO:0000256" key="2">
    <source>
        <dbReference type="SAM" id="SignalP"/>
    </source>
</evidence>
<protein>
    <submittedName>
        <fullName evidence="3">Uncharacterized protein</fullName>
    </submittedName>
</protein>
<dbReference type="Pfam" id="PF14559">
    <property type="entry name" value="TPR_19"/>
    <property type="match status" value="1"/>
</dbReference>
<organism evidence="3 4">
    <name type="scientific">Leptospira yasudae</name>
    <dbReference type="NCBI Taxonomy" id="2202201"/>
    <lineage>
        <taxon>Bacteria</taxon>
        <taxon>Pseudomonadati</taxon>
        <taxon>Spirochaetota</taxon>
        <taxon>Spirochaetia</taxon>
        <taxon>Leptospirales</taxon>
        <taxon>Leptospiraceae</taxon>
        <taxon>Leptospira</taxon>
    </lineage>
</organism>
<dbReference type="SUPFAM" id="SSF48452">
    <property type="entry name" value="TPR-like"/>
    <property type="match status" value="3"/>
</dbReference>
<accession>A0A6N4QWS2</accession>
<proteinExistence type="predicted"/>
<dbReference type="Gene3D" id="1.25.40.10">
    <property type="entry name" value="Tetratricopeptide repeat domain"/>
    <property type="match status" value="4"/>
</dbReference>
<comment type="caution">
    <text evidence="3">The sequence shown here is derived from an EMBL/GenBank/DDBJ whole genome shotgun (WGS) entry which is preliminary data.</text>
</comment>
<dbReference type="PANTHER" id="PTHR12558">
    <property type="entry name" value="CELL DIVISION CYCLE 16,23,27"/>
    <property type="match status" value="1"/>
</dbReference>
<evidence type="ECO:0000313" key="3">
    <source>
        <dbReference type="EMBL" id="TGL90092.1"/>
    </source>
</evidence>
<name>A0A6N4QWS2_9LEPT</name>
<gene>
    <name evidence="3" type="ORF">EHQ83_00020</name>
</gene>
<keyword evidence="2" id="KW-0732">Signal</keyword>